<sequence>MDFSDVFRFFTALETLTPAQRRAELFCVVLLALLLAAAVAFLLCRAVRKSRKEGACGSSPKEPDADAEN</sequence>
<comment type="caution">
    <text evidence="2">The sequence shown here is derived from an EMBL/GenBank/DDBJ whole genome shotgun (WGS) entry which is preliminary data.</text>
</comment>
<dbReference type="AlphaFoldDB" id="A0A9D1IDY3"/>
<name>A0A9D1IDY3_9FIRM</name>
<reference evidence="2" key="2">
    <citation type="journal article" date="2021" name="PeerJ">
        <title>Extensive microbial diversity within the chicken gut microbiome revealed by metagenomics and culture.</title>
        <authorList>
            <person name="Gilroy R."/>
            <person name="Ravi A."/>
            <person name="Getino M."/>
            <person name="Pursley I."/>
            <person name="Horton D.L."/>
            <person name="Alikhan N.F."/>
            <person name="Baker D."/>
            <person name="Gharbi K."/>
            <person name="Hall N."/>
            <person name="Watson M."/>
            <person name="Adriaenssens E.M."/>
            <person name="Foster-Nyarko E."/>
            <person name="Jarju S."/>
            <person name="Secka A."/>
            <person name="Antonio M."/>
            <person name="Oren A."/>
            <person name="Chaudhuri R.R."/>
            <person name="La Ragione R."/>
            <person name="Hildebrand F."/>
            <person name="Pallen M.J."/>
        </authorList>
    </citation>
    <scope>NUCLEOTIDE SEQUENCE</scope>
    <source>
        <strain evidence="2">ChiGjej1B1-19959</strain>
    </source>
</reference>
<keyword evidence="1" id="KW-1133">Transmembrane helix</keyword>
<evidence type="ECO:0000256" key="1">
    <source>
        <dbReference type="SAM" id="Phobius"/>
    </source>
</evidence>
<keyword evidence="1" id="KW-0812">Transmembrane</keyword>
<dbReference type="EMBL" id="DVMW01000013">
    <property type="protein sequence ID" value="HIU35298.1"/>
    <property type="molecule type" value="Genomic_DNA"/>
</dbReference>
<dbReference type="Proteomes" id="UP000824071">
    <property type="component" value="Unassembled WGS sequence"/>
</dbReference>
<gene>
    <name evidence="2" type="ORF">IAC53_01650</name>
</gene>
<evidence type="ECO:0000313" key="2">
    <source>
        <dbReference type="EMBL" id="HIU35298.1"/>
    </source>
</evidence>
<keyword evidence="1" id="KW-0472">Membrane</keyword>
<feature type="transmembrane region" description="Helical" evidence="1">
    <location>
        <begin position="23"/>
        <end position="44"/>
    </location>
</feature>
<protein>
    <submittedName>
        <fullName evidence="2">Uncharacterized protein</fullName>
    </submittedName>
</protein>
<evidence type="ECO:0000313" key="3">
    <source>
        <dbReference type="Proteomes" id="UP000824071"/>
    </source>
</evidence>
<organism evidence="2 3">
    <name type="scientific">Candidatus Fimenecus excrementigallinarum</name>
    <dbReference type="NCBI Taxonomy" id="2840816"/>
    <lineage>
        <taxon>Bacteria</taxon>
        <taxon>Bacillati</taxon>
        <taxon>Bacillota</taxon>
        <taxon>Clostridia</taxon>
        <taxon>Candidatus Fimenecus</taxon>
    </lineage>
</organism>
<reference evidence="2" key="1">
    <citation type="submission" date="2020-10" db="EMBL/GenBank/DDBJ databases">
        <authorList>
            <person name="Gilroy R."/>
        </authorList>
    </citation>
    <scope>NUCLEOTIDE SEQUENCE</scope>
    <source>
        <strain evidence="2">ChiGjej1B1-19959</strain>
    </source>
</reference>
<proteinExistence type="predicted"/>
<accession>A0A9D1IDY3</accession>